<evidence type="ECO:0000313" key="3">
    <source>
        <dbReference type="EMBL" id="NMM92864.1"/>
    </source>
</evidence>
<dbReference type="Gene3D" id="3.30.420.10">
    <property type="entry name" value="Ribonuclease H-like superfamily/Ribonuclease H"/>
    <property type="match status" value="1"/>
</dbReference>
<accession>A0A7Y0EMA3</accession>
<feature type="domain" description="Exonuclease" evidence="2">
    <location>
        <begin position="35"/>
        <end position="211"/>
    </location>
</feature>
<reference evidence="3 4" key="1">
    <citation type="submission" date="2020-02" db="EMBL/GenBank/DDBJ databases">
        <title>Characterization of phylogenetic diversity of novel bifidobacterial species isolated in Czech ZOOs.</title>
        <authorList>
            <person name="Lugli G.A."/>
            <person name="Vera N.B."/>
            <person name="Ventura M."/>
        </authorList>
    </citation>
    <scope>NUCLEOTIDE SEQUENCE [LARGE SCALE GENOMIC DNA]</scope>
    <source>
        <strain evidence="3 4">DSM 109957</strain>
    </source>
</reference>
<dbReference type="SUPFAM" id="SSF53098">
    <property type="entry name" value="Ribonuclease H-like"/>
    <property type="match status" value="1"/>
</dbReference>
<dbReference type="PANTHER" id="PTHR30231">
    <property type="entry name" value="DNA POLYMERASE III SUBUNIT EPSILON"/>
    <property type="match status" value="1"/>
</dbReference>
<dbReference type="GO" id="GO:0003887">
    <property type="term" value="F:DNA-directed DNA polymerase activity"/>
    <property type="evidence" value="ECO:0007669"/>
    <property type="project" value="InterPro"/>
</dbReference>
<keyword evidence="1" id="KW-0269">Exonuclease</keyword>
<dbReference type="InterPro" id="IPR036397">
    <property type="entry name" value="RNaseH_sf"/>
</dbReference>
<keyword evidence="1" id="KW-0378">Hydrolase</keyword>
<dbReference type="GO" id="GO:0003677">
    <property type="term" value="F:DNA binding"/>
    <property type="evidence" value="ECO:0007669"/>
    <property type="project" value="InterPro"/>
</dbReference>
<dbReference type="Proteomes" id="UP000532194">
    <property type="component" value="Unassembled WGS sequence"/>
</dbReference>
<dbReference type="SMART" id="SM00479">
    <property type="entry name" value="EXOIII"/>
    <property type="match status" value="1"/>
</dbReference>
<sequence length="239" mass="26562">MSVSGINVFGLAANTTSVTADTALTSDDPAGFPLDYVALDLETTGLNPSSSAITEIGAVRVRGGRIIDRFQQLINPLRPIPSRITALTGITNEMVAGLDPIDEVFPRFLSWIAEPGAENERTAGEPIVGHNVSFDLRFLNYNAQRIAGVDFACVDYDTMQISRTLFPDCRHHKLVDLIQRFGIADTEEHRALSDAIQTQQCFEWMRQYTCDNRDLGTFDWRIKPATTSPCIINRQLTLR</sequence>
<dbReference type="InterPro" id="IPR013520">
    <property type="entry name" value="Ribonucl_H"/>
</dbReference>
<dbReference type="RefSeq" id="WP_169170955.1">
    <property type="nucleotide sequence ID" value="NZ_JAAIII010000001.1"/>
</dbReference>
<evidence type="ECO:0000259" key="2">
    <source>
        <dbReference type="SMART" id="SM00479"/>
    </source>
</evidence>
<comment type="caution">
    <text evidence="3">The sequence shown here is derived from an EMBL/GenBank/DDBJ whole genome shotgun (WGS) entry which is preliminary data.</text>
</comment>
<proteinExistence type="predicted"/>
<dbReference type="InterPro" id="IPR012337">
    <property type="entry name" value="RNaseH-like_sf"/>
</dbReference>
<dbReference type="GO" id="GO:0005829">
    <property type="term" value="C:cytosol"/>
    <property type="evidence" value="ECO:0007669"/>
    <property type="project" value="TreeGrafter"/>
</dbReference>
<organism evidence="3 4">
    <name type="scientific">Bifidobacterium oedipodis</name>
    <dbReference type="NCBI Taxonomy" id="2675322"/>
    <lineage>
        <taxon>Bacteria</taxon>
        <taxon>Bacillati</taxon>
        <taxon>Actinomycetota</taxon>
        <taxon>Actinomycetes</taxon>
        <taxon>Bifidobacteriales</taxon>
        <taxon>Bifidobacteriaceae</taxon>
        <taxon>Bifidobacterium</taxon>
    </lineage>
</organism>
<dbReference type="PANTHER" id="PTHR30231:SF41">
    <property type="entry name" value="DNA POLYMERASE III SUBUNIT EPSILON"/>
    <property type="match status" value="1"/>
</dbReference>
<evidence type="ECO:0000256" key="1">
    <source>
        <dbReference type="ARBA" id="ARBA00022839"/>
    </source>
</evidence>
<keyword evidence="4" id="KW-1185">Reference proteome</keyword>
<evidence type="ECO:0000313" key="4">
    <source>
        <dbReference type="Proteomes" id="UP000532194"/>
    </source>
</evidence>
<dbReference type="GO" id="GO:0008408">
    <property type="term" value="F:3'-5' exonuclease activity"/>
    <property type="evidence" value="ECO:0007669"/>
    <property type="project" value="TreeGrafter"/>
</dbReference>
<dbReference type="Pfam" id="PF00929">
    <property type="entry name" value="RNase_T"/>
    <property type="match status" value="1"/>
</dbReference>
<dbReference type="FunFam" id="3.30.420.10:FF:000045">
    <property type="entry name" value="3'-5' exonuclease DinG"/>
    <property type="match status" value="1"/>
</dbReference>
<dbReference type="InterPro" id="IPR006054">
    <property type="entry name" value="DnaQ"/>
</dbReference>
<gene>
    <name evidence="3" type="ORF">G1C95_0049</name>
</gene>
<dbReference type="GO" id="GO:0045004">
    <property type="term" value="P:DNA replication proofreading"/>
    <property type="evidence" value="ECO:0007669"/>
    <property type="project" value="TreeGrafter"/>
</dbReference>
<dbReference type="EMBL" id="JAAIII010000001">
    <property type="protein sequence ID" value="NMM92864.1"/>
    <property type="molecule type" value="Genomic_DNA"/>
</dbReference>
<dbReference type="CDD" id="cd06127">
    <property type="entry name" value="DEDDh"/>
    <property type="match status" value="1"/>
</dbReference>
<keyword evidence="1" id="KW-0540">Nuclease</keyword>
<dbReference type="AlphaFoldDB" id="A0A7Y0EMA3"/>
<name>A0A7Y0EMA3_9BIFI</name>
<protein>
    <submittedName>
        <fullName evidence="3">DNA polymerase III subunit epsilon</fullName>
    </submittedName>
</protein>
<dbReference type="NCBIfam" id="TIGR00573">
    <property type="entry name" value="dnaq"/>
    <property type="match status" value="1"/>
</dbReference>